<protein>
    <submittedName>
        <fullName evidence="1">Uncharacterized protein</fullName>
    </submittedName>
</protein>
<evidence type="ECO:0000313" key="1">
    <source>
        <dbReference type="EMBL" id="KAH7259039.1"/>
    </source>
</evidence>
<dbReference type="GeneID" id="70225265"/>
<dbReference type="EMBL" id="JAGMUX010000005">
    <property type="protein sequence ID" value="KAH7259039.1"/>
    <property type="molecule type" value="Genomic_DNA"/>
</dbReference>
<keyword evidence="2" id="KW-1185">Reference proteome</keyword>
<organism evidence="1 2">
    <name type="scientific">Fusarium redolens</name>
    <dbReference type="NCBI Taxonomy" id="48865"/>
    <lineage>
        <taxon>Eukaryota</taxon>
        <taxon>Fungi</taxon>
        <taxon>Dikarya</taxon>
        <taxon>Ascomycota</taxon>
        <taxon>Pezizomycotina</taxon>
        <taxon>Sordariomycetes</taxon>
        <taxon>Hypocreomycetidae</taxon>
        <taxon>Hypocreales</taxon>
        <taxon>Nectriaceae</taxon>
        <taxon>Fusarium</taxon>
        <taxon>Fusarium redolens species complex</taxon>
    </lineage>
</organism>
<evidence type="ECO:0000313" key="2">
    <source>
        <dbReference type="Proteomes" id="UP000720189"/>
    </source>
</evidence>
<comment type="caution">
    <text evidence="1">The sequence shown here is derived from an EMBL/GenBank/DDBJ whole genome shotgun (WGS) entry which is preliminary data.</text>
</comment>
<proteinExistence type="predicted"/>
<reference evidence="1" key="1">
    <citation type="journal article" date="2021" name="Nat. Commun.">
        <title>Genetic determinants of endophytism in the Arabidopsis root mycobiome.</title>
        <authorList>
            <person name="Mesny F."/>
            <person name="Miyauchi S."/>
            <person name="Thiergart T."/>
            <person name="Pickel B."/>
            <person name="Atanasova L."/>
            <person name="Karlsson M."/>
            <person name="Huettel B."/>
            <person name="Barry K.W."/>
            <person name="Haridas S."/>
            <person name="Chen C."/>
            <person name="Bauer D."/>
            <person name="Andreopoulos W."/>
            <person name="Pangilinan J."/>
            <person name="LaButti K."/>
            <person name="Riley R."/>
            <person name="Lipzen A."/>
            <person name="Clum A."/>
            <person name="Drula E."/>
            <person name="Henrissat B."/>
            <person name="Kohler A."/>
            <person name="Grigoriev I.V."/>
            <person name="Martin F.M."/>
            <person name="Hacquard S."/>
        </authorList>
    </citation>
    <scope>NUCLEOTIDE SEQUENCE</scope>
    <source>
        <strain evidence="1">MPI-CAGE-AT-0023</strain>
    </source>
</reference>
<accession>A0A9P9HK21</accession>
<dbReference type="Proteomes" id="UP000720189">
    <property type="component" value="Unassembled WGS sequence"/>
</dbReference>
<name>A0A9P9HK21_FUSRE</name>
<dbReference type="OrthoDB" id="3261350at2759"/>
<dbReference type="RefSeq" id="XP_046051747.1">
    <property type="nucleotide sequence ID" value="XM_046195311.1"/>
</dbReference>
<dbReference type="AlphaFoldDB" id="A0A9P9HK21"/>
<sequence length="488" mass="54124">MATTLEKLPKNALTSIASVSARLRDAISASLPIAPEQYLTITVPGTAIDLTYSDHGGPFVYNDSKHVFAPANVRQSEASLVDGMMPIVKLAVGNERKSVASGYAHAIDTLIPARPTFTPSPGIPSHGKMDYAKSMEFLKQKVPGTSKTIVEVYRDKEMKWAEQQQIWEKAKIQAARDAEDAFREGTKDYVEKRQKYFDDWCKEESKSYKSAVQAAWMDWVVNGKKYAVDFNFGMIQMDSMERIESSKEAMRNSAIDTASGSGEVYGVSLTPKTWATSCKVKAEEWHKQNDRGQLNGDDRTVWSRITVSYSASDIQTHESEPLGYGLWTVGGAQLHEKLRREMAACDVSISFSALVVNINRPWLHGELFSDTDLEVQRGAKVSPGPSRLQEIIQAQKDGESDEWSFPTYPTFFIIAADTMVEFKGETKAIEEFWRPSGVTVGYGPWSVSSSAAAEQIRIDSTSTGCRVSFGTPQIIGWVSQIVPPLPRL</sequence>
<gene>
    <name evidence="1" type="ORF">BKA55DRAFT_591838</name>
</gene>